<feature type="region of interest" description="Disordered" evidence="1">
    <location>
        <begin position="122"/>
        <end position="490"/>
    </location>
</feature>
<evidence type="ECO:0000313" key="3">
    <source>
        <dbReference type="Proteomes" id="UP001152622"/>
    </source>
</evidence>
<protein>
    <recommendedName>
        <fullName evidence="4">Centrosome and spindle pole associated protein 1</fullName>
    </recommendedName>
</protein>
<dbReference type="InterPro" id="IPR026708">
    <property type="entry name" value="CSPP1"/>
</dbReference>
<feature type="compositionally biased region" description="Polar residues" evidence="1">
    <location>
        <begin position="240"/>
        <end position="249"/>
    </location>
</feature>
<evidence type="ECO:0000313" key="2">
    <source>
        <dbReference type="EMBL" id="KAJ8336936.1"/>
    </source>
</evidence>
<dbReference type="EMBL" id="JAINUF010000019">
    <property type="protein sequence ID" value="KAJ8336936.1"/>
    <property type="molecule type" value="Genomic_DNA"/>
</dbReference>
<reference evidence="2" key="1">
    <citation type="journal article" date="2023" name="Science">
        <title>Genome structures resolve the early diversification of teleost fishes.</title>
        <authorList>
            <person name="Parey E."/>
            <person name="Louis A."/>
            <person name="Montfort J."/>
            <person name="Bouchez O."/>
            <person name="Roques C."/>
            <person name="Iampietro C."/>
            <person name="Lluch J."/>
            <person name="Castinel A."/>
            <person name="Donnadieu C."/>
            <person name="Desvignes T."/>
            <person name="Floi Bucao C."/>
            <person name="Jouanno E."/>
            <person name="Wen M."/>
            <person name="Mejri S."/>
            <person name="Dirks R."/>
            <person name="Jansen H."/>
            <person name="Henkel C."/>
            <person name="Chen W.J."/>
            <person name="Zahm M."/>
            <person name="Cabau C."/>
            <person name="Klopp C."/>
            <person name="Thompson A.W."/>
            <person name="Robinson-Rechavi M."/>
            <person name="Braasch I."/>
            <person name="Lecointre G."/>
            <person name="Bobe J."/>
            <person name="Postlethwait J.H."/>
            <person name="Berthelot C."/>
            <person name="Roest Crollius H."/>
            <person name="Guiguen Y."/>
        </authorList>
    </citation>
    <scope>NUCLEOTIDE SEQUENCE</scope>
    <source>
        <strain evidence="2">WJC10195</strain>
    </source>
</reference>
<evidence type="ECO:0000256" key="1">
    <source>
        <dbReference type="SAM" id="MobiDB-lite"/>
    </source>
</evidence>
<feature type="region of interest" description="Disordered" evidence="1">
    <location>
        <begin position="73"/>
        <end position="97"/>
    </location>
</feature>
<gene>
    <name evidence="2" type="ORF">SKAU_G00381560</name>
</gene>
<dbReference type="Proteomes" id="UP001152622">
    <property type="component" value="Chromosome 19"/>
</dbReference>
<dbReference type="GO" id="GO:0005874">
    <property type="term" value="C:microtubule"/>
    <property type="evidence" value="ECO:0007669"/>
    <property type="project" value="InterPro"/>
</dbReference>
<feature type="compositionally biased region" description="Basic and acidic residues" evidence="1">
    <location>
        <begin position="319"/>
        <end position="423"/>
    </location>
</feature>
<feature type="compositionally biased region" description="Basic and acidic residues" evidence="1">
    <location>
        <begin position="261"/>
        <end position="281"/>
    </location>
</feature>
<dbReference type="PANTHER" id="PTHR21616:SF2">
    <property type="entry name" value="CENTROSOME AND SPINDLE POLE-ASSOCIATED PROTEIN 1"/>
    <property type="match status" value="1"/>
</dbReference>
<dbReference type="AlphaFoldDB" id="A0A9Q1EDQ4"/>
<dbReference type="GO" id="GO:0032467">
    <property type="term" value="P:positive regulation of cytokinesis"/>
    <property type="evidence" value="ECO:0007669"/>
    <property type="project" value="InterPro"/>
</dbReference>
<dbReference type="OrthoDB" id="10044099at2759"/>
<feature type="compositionally biased region" description="Basic and acidic residues" evidence="1">
    <location>
        <begin position="173"/>
        <end position="183"/>
    </location>
</feature>
<accession>A0A9Q1EDQ4</accession>
<feature type="region of interest" description="Disordered" evidence="1">
    <location>
        <begin position="1"/>
        <end position="33"/>
    </location>
</feature>
<dbReference type="GO" id="GO:0000922">
    <property type="term" value="C:spindle pole"/>
    <property type="evidence" value="ECO:0007669"/>
    <property type="project" value="InterPro"/>
</dbReference>
<dbReference type="GO" id="GO:0005813">
    <property type="term" value="C:centrosome"/>
    <property type="evidence" value="ECO:0007669"/>
    <property type="project" value="InterPro"/>
</dbReference>
<proteinExistence type="predicted"/>
<organism evidence="2 3">
    <name type="scientific">Synaphobranchus kaupii</name>
    <name type="common">Kaup's arrowtooth eel</name>
    <dbReference type="NCBI Taxonomy" id="118154"/>
    <lineage>
        <taxon>Eukaryota</taxon>
        <taxon>Metazoa</taxon>
        <taxon>Chordata</taxon>
        <taxon>Craniata</taxon>
        <taxon>Vertebrata</taxon>
        <taxon>Euteleostomi</taxon>
        <taxon>Actinopterygii</taxon>
        <taxon>Neopterygii</taxon>
        <taxon>Teleostei</taxon>
        <taxon>Anguilliformes</taxon>
        <taxon>Synaphobranchidae</taxon>
        <taxon>Synaphobranchus</taxon>
    </lineage>
</organism>
<feature type="compositionally biased region" description="Polar residues" evidence="1">
    <location>
        <begin position="126"/>
        <end position="140"/>
    </location>
</feature>
<dbReference type="CDD" id="cd22249">
    <property type="entry name" value="UDM1_RNF168_RNF169-like"/>
    <property type="match status" value="1"/>
</dbReference>
<sequence length="490" mass="55883">MGRNSSQLGRGLDAPQGVDLVGAAHDERLPPERPRVAFQSPLLDYGAALGVLEGSATSGLTPVHEDYHRGPSSNLGDISATRLPGVPQPPPSTLSDMYRTPYDDAYFYYGARDPLDPGLAHYGPATGSQPTALNLPSGATSLAPPARLGPHPPFSNQRDAGPLRPRVGVFPPGKEETEAKESLRSYQEALKQQIRERQEHKRKEKEESERYDAQLEAEMKTYDPWGRGGGGAPLRDGQGNLISDLNQMHKTNEEAYLNPSSRDKRAPESSDRKEPSPKVGERPPSSLRVSGFTYGQTSPFARGSVFTDVPTPRQLQQQDKYKDYLRQQIEEKRCREAEERERLRQEEEKEERRLAEQRARILREYEEEQEKRRRKEMEQKAKNEELMRLAEERRKETERKKKEQEEKEREERKREYEQERQARLQEVVRVPSPPIPTLQKRWDCQYTPRPPSVESRRSTVTLSEHCLSGSHSPPVPARRTNSEPQLSSRV</sequence>
<feature type="compositionally biased region" description="Basic and acidic residues" evidence="1">
    <location>
        <begin position="193"/>
        <end position="221"/>
    </location>
</feature>
<feature type="compositionally biased region" description="Basic and acidic residues" evidence="1">
    <location>
        <begin position="24"/>
        <end position="33"/>
    </location>
</feature>
<dbReference type="PANTHER" id="PTHR21616">
    <property type="entry name" value="CENTROSOME SPINDLE POLE ASSOCIATED PROTEIN"/>
    <property type="match status" value="1"/>
</dbReference>
<evidence type="ECO:0008006" key="4">
    <source>
        <dbReference type="Google" id="ProtNLM"/>
    </source>
</evidence>
<comment type="caution">
    <text evidence="2">The sequence shown here is derived from an EMBL/GenBank/DDBJ whole genome shotgun (WGS) entry which is preliminary data.</text>
</comment>
<keyword evidence="3" id="KW-1185">Reference proteome</keyword>
<name>A0A9Q1EDQ4_SYNKA</name>